<dbReference type="AlphaFoldDB" id="A0A3B1C4A0"/>
<accession>A0A3B1C4A0</accession>
<dbReference type="EMBL" id="UOFY01000075">
    <property type="protein sequence ID" value="VAX11727.1"/>
    <property type="molecule type" value="Genomic_DNA"/>
</dbReference>
<protein>
    <submittedName>
        <fullName evidence="1">Uncharacterized protein</fullName>
    </submittedName>
</protein>
<evidence type="ECO:0000313" key="1">
    <source>
        <dbReference type="EMBL" id="VAX11727.1"/>
    </source>
</evidence>
<proteinExistence type="predicted"/>
<organism evidence="1">
    <name type="scientific">hydrothermal vent metagenome</name>
    <dbReference type="NCBI Taxonomy" id="652676"/>
    <lineage>
        <taxon>unclassified sequences</taxon>
        <taxon>metagenomes</taxon>
        <taxon>ecological metagenomes</taxon>
    </lineage>
</organism>
<name>A0A3B1C4A0_9ZZZZ</name>
<sequence length="202" mass="23496">MSETEKAIYRLVLHPQDANCIPESTEIVRLALQAAEFIGEIHLETGVEDKSGNAAQDFLVGERFLQLLTFMGCSPNINLEPQYHGDHDFCHIRMSPLLAQPQFRSHERDVFARCPECGRRDNDWRARLEDWQVNSSQINYQCPHCHQSMSLYDLRWRQQAGFARFFIDVFSIFPQEAIPTDNLLGVLNKTCAQPWNYFFTNR</sequence>
<reference evidence="1" key="1">
    <citation type="submission" date="2018-06" db="EMBL/GenBank/DDBJ databases">
        <authorList>
            <person name="Zhirakovskaya E."/>
        </authorList>
    </citation>
    <scope>NUCLEOTIDE SEQUENCE</scope>
</reference>
<gene>
    <name evidence="1" type="ORF">MNBD_GAMMA25-2143</name>
</gene>